<evidence type="ECO:0000313" key="2">
    <source>
        <dbReference type="Proteomes" id="UP000423756"/>
    </source>
</evidence>
<gene>
    <name evidence="1" type="ORF">F7Q91_22845</name>
</gene>
<dbReference type="EMBL" id="VZPX01000072">
    <property type="protein sequence ID" value="KAB0468685.1"/>
    <property type="molecule type" value="Genomic_DNA"/>
</dbReference>
<accession>A0A7V7TEH6</accession>
<name>A0A7V7TEH6_9VIBR</name>
<comment type="caution">
    <text evidence="1">The sequence shown here is derived from an EMBL/GenBank/DDBJ whole genome shotgun (WGS) entry which is preliminary data.</text>
</comment>
<reference evidence="1 2" key="1">
    <citation type="submission" date="2019-09" db="EMBL/GenBank/DDBJ databases">
        <title>Draft genome sequences of 48 bacterial type strains from the CCUG.</title>
        <authorList>
            <person name="Tunovic T."/>
            <person name="Pineiro-Iglesias B."/>
            <person name="Unosson C."/>
            <person name="Inganas E."/>
            <person name="Ohlen M."/>
            <person name="Cardew S."/>
            <person name="Jensie-Markopoulos S."/>
            <person name="Salva-Serra F."/>
            <person name="Jaen-Luchoro D."/>
            <person name="Karlsson R."/>
            <person name="Svensson-Stadler L."/>
            <person name="Chun J."/>
            <person name="Moore E."/>
        </authorList>
    </citation>
    <scope>NUCLEOTIDE SEQUENCE [LARGE SCALE GENOMIC DNA]</scope>
    <source>
        <strain evidence="1 2">CCUG 48643</strain>
    </source>
</reference>
<dbReference type="RefSeq" id="WP_137408992.1">
    <property type="nucleotide sequence ID" value="NZ_AP025465.1"/>
</dbReference>
<evidence type="ECO:0000313" key="1">
    <source>
        <dbReference type="EMBL" id="KAB0468685.1"/>
    </source>
</evidence>
<proteinExistence type="predicted"/>
<protein>
    <submittedName>
        <fullName evidence="1">Uncharacterized protein</fullName>
    </submittedName>
</protein>
<dbReference type="GeneID" id="77342219"/>
<dbReference type="Proteomes" id="UP000423756">
    <property type="component" value="Unassembled WGS sequence"/>
</dbReference>
<sequence length="124" mass="13713">MFSLSKTLKLGLLLFVLLVGFFLILLKPLSLFTSNTMSEPSSNIVDEPEPLILSADSGFPTPVIQLQQTIAHGLREAERNDLPLLSGELSEFSQSNIEEAYPQSPELKSLKLRLETLQSITTPK</sequence>
<organism evidence="1 2">
    <name type="scientific">Vibrio chagasii</name>
    <dbReference type="NCBI Taxonomy" id="170679"/>
    <lineage>
        <taxon>Bacteria</taxon>
        <taxon>Pseudomonadati</taxon>
        <taxon>Pseudomonadota</taxon>
        <taxon>Gammaproteobacteria</taxon>
        <taxon>Vibrionales</taxon>
        <taxon>Vibrionaceae</taxon>
        <taxon>Vibrio</taxon>
    </lineage>
</organism>
<dbReference type="AlphaFoldDB" id="A0A7V7TEH6"/>